<dbReference type="EMBL" id="GG738847">
    <property type="protein sequence ID" value="EFC49583.1"/>
    <property type="molecule type" value="Genomic_DNA"/>
</dbReference>
<proteinExistence type="inferred from homology"/>
<feature type="non-terminal residue" evidence="7">
    <location>
        <position position="512"/>
    </location>
</feature>
<evidence type="ECO:0000313" key="8">
    <source>
        <dbReference type="Proteomes" id="UP000006671"/>
    </source>
</evidence>
<sequence length="512" mass="57687">KLIGSEIEKEVKKSVSEMFKTKAPSQRLTFPGKASSQAEIEQYLQSLKELDAKTKEGKVFAFVYHLSEGHDEFVTKMHNMFINTNCLSPMAFQSLRQMEIELVEMTSDLFHGHDEFGSVSSGGTESLLLMLKAYRDFFTNYHEEYKKIMSEKYPEKKDEINNFQGPFEVIVCTSVHPAVNKGAHYFGLKLVEVEVDRTTFTMHPESVEKAFNPGKTILVIASCPSYPHGILDPIEQLSKLCVKLGPIGLHVDSCIGGYVVPFINEAVNQDVLPPFDFRLLGVTSISADLHKYGYSCKGSSVIMYRNPMIRKQQFFAYGEWSGGLYISPTIMGSKGGGPIASSYASLKLVGREGFVKVTREMLNTRKYIQNAIETDEVLSKYLQVVGSPCSTIIAFSSKETLSNFRNSLTKEEKYEPINIFAISDRMEKEYGWDLQRQTRPDSLHMTIMPQHIGLEQKLVENLRECVSYVSEHGTDYDGKDSVAMYGMIANVKNLLSGGVVELFLKTFLDEVY</sequence>
<dbReference type="STRING" id="5762.D2V0W4"/>
<dbReference type="InterPro" id="IPR015424">
    <property type="entry name" value="PyrdxlP-dep_Trfase"/>
</dbReference>
<dbReference type="Gene3D" id="3.90.1150.10">
    <property type="entry name" value="Aspartate Aminotransferase, domain 1"/>
    <property type="match status" value="1"/>
</dbReference>
<dbReference type="eggNOG" id="KOG1383">
    <property type="taxonomic scope" value="Eukaryota"/>
</dbReference>
<dbReference type="InterPro" id="IPR015421">
    <property type="entry name" value="PyrdxlP-dep_Trfase_major"/>
</dbReference>
<dbReference type="OrthoDB" id="10254570at2759"/>
<feature type="non-terminal residue" evidence="7">
    <location>
        <position position="1"/>
    </location>
</feature>
<dbReference type="InterPro" id="IPR050477">
    <property type="entry name" value="GrpII_AminoAcid_Decarb"/>
</dbReference>
<dbReference type="Pfam" id="PF00282">
    <property type="entry name" value="Pyridoxal_deC"/>
    <property type="match status" value="1"/>
</dbReference>
<dbReference type="Gene3D" id="6.10.140.2150">
    <property type="match status" value="1"/>
</dbReference>
<dbReference type="PANTHER" id="PTHR42735">
    <property type="match status" value="1"/>
</dbReference>
<dbReference type="GeneID" id="8852313"/>
<comment type="similarity">
    <text evidence="4">Belongs to the group II decarboxylase family. Sphingosine-1-phosphate lyase subfamily.</text>
</comment>
<dbReference type="GO" id="GO:0030170">
    <property type="term" value="F:pyridoxal phosphate binding"/>
    <property type="evidence" value="ECO:0007669"/>
    <property type="project" value="InterPro"/>
</dbReference>
<dbReference type="InterPro" id="IPR002129">
    <property type="entry name" value="PyrdxlP-dep_de-COase"/>
</dbReference>
<keyword evidence="3 6" id="KW-0456">Lyase</keyword>
<dbReference type="InParanoid" id="D2V0W4"/>
<dbReference type="PANTHER" id="PTHR42735:SF9">
    <property type="entry name" value="SPHINGOSINE-1-PHOSPHATE LYASE"/>
    <property type="match status" value="1"/>
</dbReference>
<dbReference type="VEuPathDB" id="AmoebaDB:NAEGRDRAFT_1152"/>
<evidence type="ECO:0000256" key="6">
    <source>
        <dbReference type="RuleBase" id="RU000382"/>
    </source>
</evidence>
<dbReference type="OMA" id="WPGGLFV"/>
<reference evidence="7 8" key="1">
    <citation type="journal article" date="2010" name="Cell">
        <title>The genome of Naegleria gruberi illuminates early eukaryotic versatility.</title>
        <authorList>
            <person name="Fritz-Laylin L.K."/>
            <person name="Prochnik S.E."/>
            <person name="Ginger M.L."/>
            <person name="Dacks J.B."/>
            <person name="Carpenter M.L."/>
            <person name="Field M.C."/>
            <person name="Kuo A."/>
            <person name="Paredez A."/>
            <person name="Chapman J."/>
            <person name="Pham J."/>
            <person name="Shu S."/>
            <person name="Neupane R."/>
            <person name="Cipriano M."/>
            <person name="Mancuso J."/>
            <person name="Tu H."/>
            <person name="Salamov A."/>
            <person name="Lindquist E."/>
            <person name="Shapiro H."/>
            <person name="Lucas S."/>
            <person name="Grigoriev I.V."/>
            <person name="Cande W.Z."/>
            <person name="Fulton C."/>
            <person name="Rokhsar D.S."/>
            <person name="Dawson S.C."/>
        </authorList>
    </citation>
    <scope>NUCLEOTIDE SEQUENCE [LARGE SCALE GENOMIC DNA]</scope>
    <source>
        <strain evidence="7 8">NEG-M</strain>
    </source>
</reference>
<dbReference type="KEGG" id="ngr:NAEGRDRAFT_1152"/>
<organism evidence="8">
    <name type="scientific">Naegleria gruberi</name>
    <name type="common">Amoeba</name>
    <dbReference type="NCBI Taxonomy" id="5762"/>
    <lineage>
        <taxon>Eukaryota</taxon>
        <taxon>Discoba</taxon>
        <taxon>Heterolobosea</taxon>
        <taxon>Tetramitia</taxon>
        <taxon>Eutetramitia</taxon>
        <taxon>Vahlkampfiidae</taxon>
        <taxon>Naegleria</taxon>
    </lineage>
</organism>
<dbReference type="GO" id="GO:0019752">
    <property type="term" value="P:carboxylic acid metabolic process"/>
    <property type="evidence" value="ECO:0007669"/>
    <property type="project" value="InterPro"/>
</dbReference>
<dbReference type="RefSeq" id="XP_002682327.1">
    <property type="nucleotide sequence ID" value="XM_002682281.1"/>
</dbReference>
<evidence type="ECO:0000256" key="4">
    <source>
        <dbReference type="ARBA" id="ARBA00038302"/>
    </source>
</evidence>
<evidence type="ECO:0000256" key="3">
    <source>
        <dbReference type="ARBA" id="ARBA00023239"/>
    </source>
</evidence>
<protein>
    <submittedName>
        <fullName evidence="7">Predicted protein</fullName>
    </submittedName>
</protein>
<gene>
    <name evidence="7" type="ORF">NAEGRDRAFT_1152</name>
</gene>
<keyword evidence="2 5" id="KW-0663">Pyridoxal phosphate</keyword>
<evidence type="ECO:0000256" key="1">
    <source>
        <dbReference type="ARBA" id="ARBA00001933"/>
    </source>
</evidence>
<evidence type="ECO:0000256" key="5">
    <source>
        <dbReference type="PIRSR" id="PIRSR602129-50"/>
    </source>
</evidence>
<dbReference type="SUPFAM" id="SSF53383">
    <property type="entry name" value="PLP-dependent transferases"/>
    <property type="match status" value="1"/>
</dbReference>
<comment type="cofactor">
    <cofactor evidence="1 5 6">
        <name>pyridoxal 5'-phosphate</name>
        <dbReference type="ChEBI" id="CHEBI:597326"/>
    </cofactor>
</comment>
<dbReference type="GO" id="GO:0016830">
    <property type="term" value="F:carbon-carbon lyase activity"/>
    <property type="evidence" value="ECO:0007669"/>
    <property type="project" value="InterPro"/>
</dbReference>
<dbReference type="AlphaFoldDB" id="D2V0W4"/>
<dbReference type="Proteomes" id="UP000006671">
    <property type="component" value="Unassembled WGS sequence"/>
</dbReference>
<evidence type="ECO:0000256" key="2">
    <source>
        <dbReference type="ARBA" id="ARBA00022898"/>
    </source>
</evidence>
<name>D2V0W4_NAEGR</name>
<accession>D2V0W4</accession>
<evidence type="ECO:0000313" key="7">
    <source>
        <dbReference type="EMBL" id="EFC49583.1"/>
    </source>
</evidence>
<dbReference type="InterPro" id="IPR015422">
    <property type="entry name" value="PyrdxlP-dep_Trfase_small"/>
</dbReference>
<keyword evidence="8" id="KW-1185">Reference proteome</keyword>
<feature type="modified residue" description="N6-(pyridoxal phosphate)lysine" evidence="5">
    <location>
        <position position="291"/>
    </location>
</feature>
<dbReference type="Gene3D" id="3.40.640.10">
    <property type="entry name" value="Type I PLP-dependent aspartate aminotransferase-like (Major domain)"/>
    <property type="match status" value="1"/>
</dbReference>